<dbReference type="OrthoDB" id="9772485at2"/>
<feature type="region of interest" description="Disordered" evidence="1">
    <location>
        <begin position="18"/>
        <end position="181"/>
    </location>
</feature>
<feature type="region of interest" description="Disordered" evidence="1">
    <location>
        <begin position="304"/>
        <end position="348"/>
    </location>
</feature>
<dbReference type="InterPro" id="IPR022622">
    <property type="entry name" value="DUF3492"/>
</dbReference>
<sequence>MSSSSSFRARLESLPLRYSAPAGGYAPMPSPDDAPGIGDRGQDSGPTVKVGPDGYGVVVTTGGSSALSGPSGPSAASARSAPGARSAASARSARSAPGARSAASAPGARSAPATPSAASASDAAGAPDGHRARRSQHLAEPRGVTRAVGTPAAVDAASSELPGRTAPRDLPPVSESAATPEVPAAPIYGVVQTPAPAGYGVVQPRPRSPEPAAPSEGAEVLDSPIFGTMRSEPVPASPPASAGSPGSAGSVASPERAALPERAAGPETRAASSTPDEGADESVLPSPAPVAPFQETVLAPEAQAPVVGPDGAGIPSDSVGPGVPGGPVGTAGAAGTQGAGGAGSPSPMAPTAIAWESVASAASDAAAIPLSQQNAEAEEEAQAGAAELLQVPEEPEPEPDTQTLPDGVPEDGVYVDVDVAIVMESTYPYLKGGVSAVVHDIITGNPDLTFGIIHITWDSHSALKDLYGMPDNVAWVRVLYLSMEEHQEDFLRARPRDLRMNRRQRRELSRRILGALLALAQEGRTEPLWEIISEGLSASRRYPVWAILGTREFMEAYHDMMPDLGMSMTDIFWCLRDFFSLAYAVLAEPVPRASVYHAHTTGYAMLLSVNAAREHGTRVLLTEHNLYVRDTVNTLLERRMDLNITLQDYRTFDVTGRERMWMAWWLEMGRLCYPYAYASTYLYPRAITEANELGGDAGRAIVIPNGIVTEEFDASYAARLAAIEEIKKEGADKHLWKLVYIARVVPIKGLLDMIDSVRLMVDRGLNIHLDVCGPTEHMPSYFEQCLTRIVEQGLESVITIRGTVKVRELLPEFDLFVLPSYNEGLPVVSLETMGAGIPTVSTDVGAVRSVVEDMIVTEDGQTWDACGIIIEPGDPAVMADKVQEVISDVELYERLSLNARGRVEAAYDLVKVNASYNKIYRQGGAGEQARPETDQGGA</sequence>
<evidence type="ECO:0000256" key="1">
    <source>
        <dbReference type="SAM" id="MobiDB-lite"/>
    </source>
</evidence>
<dbReference type="NCBIfam" id="NF038011">
    <property type="entry name" value="PelF"/>
    <property type="match status" value="1"/>
</dbReference>
<dbReference type="EC" id="2.4.1.21" evidence="3"/>
<accession>A0A448PPK2</accession>
<reference evidence="3 4" key="1">
    <citation type="submission" date="2018-12" db="EMBL/GenBank/DDBJ databases">
        <authorList>
            <consortium name="Pathogen Informatics"/>
        </authorList>
    </citation>
    <scope>NUCLEOTIDE SEQUENCE [LARGE SCALE GENOMIC DNA]</scope>
    <source>
        <strain evidence="3 4">NCTC10951</strain>
    </source>
</reference>
<evidence type="ECO:0000313" key="4">
    <source>
        <dbReference type="Proteomes" id="UP000268658"/>
    </source>
</evidence>
<protein>
    <submittedName>
        <fullName evidence="3">Capsular glucan synthase</fullName>
        <ecNumber evidence="3">2.4.1.21</ecNumber>
    </submittedName>
</protein>
<feature type="compositionally biased region" description="Low complexity" evidence="1">
    <location>
        <begin position="239"/>
        <end position="254"/>
    </location>
</feature>
<proteinExistence type="predicted"/>
<dbReference type="SUPFAM" id="SSF53756">
    <property type="entry name" value="UDP-Glycosyltransferase/glycogen phosphorylase"/>
    <property type="match status" value="1"/>
</dbReference>
<dbReference type="Gene3D" id="3.40.50.2000">
    <property type="entry name" value="Glycogen Phosphorylase B"/>
    <property type="match status" value="2"/>
</dbReference>
<dbReference type="AlphaFoldDB" id="A0A448PPK2"/>
<dbReference type="Pfam" id="PF13692">
    <property type="entry name" value="Glyco_trans_1_4"/>
    <property type="match status" value="1"/>
</dbReference>
<organism evidence="3 4">
    <name type="scientific">Actinomyces viscosus</name>
    <dbReference type="NCBI Taxonomy" id="1656"/>
    <lineage>
        <taxon>Bacteria</taxon>
        <taxon>Bacillati</taxon>
        <taxon>Actinomycetota</taxon>
        <taxon>Actinomycetes</taxon>
        <taxon>Actinomycetales</taxon>
        <taxon>Actinomycetaceae</taxon>
        <taxon>Actinomyces</taxon>
    </lineage>
</organism>
<evidence type="ECO:0000313" key="3">
    <source>
        <dbReference type="EMBL" id="VEI18529.1"/>
    </source>
</evidence>
<feature type="compositionally biased region" description="Low complexity" evidence="1">
    <location>
        <begin position="50"/>
        <end position="127"/>
    </location>
</feature>
<evidence type="ECO:0000259" key="2">
    <source>
        <dbReference type="Pfam" id="PF11997"/>
    </source>
</evidence>
<keyword evidence="3" id="KW-0808">Transferase</keyword>
<feature type="region of interest" description="Disordered" evidence="1">
    <location>
        <begin position="199"/>
        <end position="291"/>
    </location>
</feature>
<dbReference type="Proteomes" id="UP000268658">
    <property type="component" value="Chromosome"/>
</dbReference>
<keyword evidence="3" id="KW-0328">Glycosyltransferase</keyword>
<name>A0A448PPK2_ACTVI</name>
<dbReference type="PANTHER" id="PTHR12526">
    <property type="entry name" value="GLYCOSYLTRANSFERASE"/>
    <property type="match status" value="1"/>
</dbReference>
<dbReference type="GO" id="GO:0009011">
    <property type="term" value="F:alpha-1,4-glucan glucosyltransferase (ADP-glucose donor) activity"/>
    <property type="evidence" value="ECO:0007669"/>
    <property type="project" value="UniProtKB-EC"/>
</dbReference>
<dbReference type="InterPro" id="IPR047691">
    <property type="entry name" value="PelF-like"/>
</dbReference>
<dbReference type="RefSeq" id="WP_126415093.1">
    <property type="nucleotide sequence ID" value="NZ_JASPER010000028.1"/>
</dbReference>
<feature type="domain" description="DUF3492" evidence="2">
    <location>
        <begin position="418"/>
        <end position="692"/>
    </location>
</feature>
<gene>
    <name evidence="3" type="primary">glgA_4</name>
    <name evidence="3" type="ORF">NCTC10951_02764</name>
</gene>
<dbReference type="EMBL" id="LR134477">
    <property type="protein sequence ID" value="VEI18529.1"/>
    <property type="molecule type" value="Genomic_DNA"/>
</dbReference>
<dbReference type="KEGG" id="avc:NCTC10951_02764"/>
<dbReference type="Pfam" id="PF11997">
    <property type="entry name" value="DUF3492"/>
    <property type="match status" value="1"/>
</dbReference>